<organism evidence="2 3">
    <name type="scientific">Candidatus Merdivivens pullistercoris</name>
    <dbReference type="NCBI Taxonomy" id="2840873"/>
    <lineage>
        <taxon>Bacteria</taxon>
        <taxon>Pseudomonadati</taxon>
        <taxon>Bacteroidota</taxon>
        <taxon>Bacteroidia</taxon>
        <taxon>Bacteroidales</taxon>
        <taxon>Muribaculaceae</taxon>
        <taxon>Muribaculaceae incertae sedis</taxon>
        <taxon>Candidatus Merdivivens</taxon>
    </lineage>
</organism>
<proteinExistence type="predicted"/>
<reference evidence="2" key="2">
    <citation type="journal article" date="2021" name="PeerJ">
        <title>Extensive microbial diversity within the chicken gut microbiome revealed by metagenomics and culture.</title>
        <authorList>
            <person name="Gilroy R."/>
            <person name="Ravi A."/>
            <person name="Getino M."/>
            <person name="Pursley I."/>
            <person name="Horton D.L."/>
            <person name="Alikhan N.F."/>
            <person name="Baker D."/>
            <person name="Gharbi K."/>
            <person name="Hall N."/>
            <person name="Watson M."/>
            <person name="Adriaenssens E.M."/>
            <person name="Foster-Nyarko E."/>
            <person name="Jarju S."/>
            <person name="Secka A."/>
            <person name="Antonio M."/>
            <person name="Oren A."/>
            <person name="Chaudhuri R.R."/>
            <person name="La Ragione R."/>
            <person name="Hildebrand F."/>
            <person name="Pallen M.J."/>
        </authorList>
    </citation>
    <scope>NUCLEOTIDE SEQUENCE</scope>
    <source>
        <strain evidence="2">10037</strain>
    </source>
</reference>
<evidence type="ECO:0000313" key="2">
    <source>
        <dbReference type="EMBL" id="MBO8465419.1"/>
    </source>
</evidence>
<evidence type="ECO:0000259" key="1">
    <source>
        <dbReference type="Pfam" id="PF00535"/>
    </source>
</evidence>
<dbReference type="AlphaFoldDB" id="A0A9D9I3R9"/>
<dbReference type="PANTHER" id="PTHR43685">
    <property type="entry name" value="GLYCOSYLTRANSFERASE"/>
    <property type="match status" value="1"/>
</dbReference>
<dbReference type="SUPFAM" id="SSF53448">
    <property type="entry name" value="Nucleotide-diphospho-sugar transferases"/>
    <property type="match status" value="1"/>
</dbReference>
<gene>
    <name evidence="2" type="ORF">IAB93_05405</name>
</gene>
<evidence type="ECO:0000313" key="3">
    <source>
        <dbReference type="Proteomes" id="UP000823597"/>
    </source>
</evidence>
<dbReference type="Pfam" id="PF00535">
    <property type="entry name" value="Glycos_transf_2"/>
    <property type="match status" value="1"/>
</dbReference>
<accession>A0A9D9I3R9</accession>
<dbReference type="EMBL" id="JADIME010000056">
    <property type="protein sequence ID" value="MBO8465419.1"/>
    <property type="molecule type" value="Genomic_DNA"/>
</dbReference>
<comment type="caution">
    <text evidence="2">The sequence shown here is derived from an EMBL/GenBank/DDBJ whole genome shotgun (WGS) entry which is preliminary data.</text>
</comment>
<protein>
    <submittedName>
        <fullName evidence="2">Glycosyltransferase family 2 protein</fullName>
    </submittedName>
</protein>
<dbReference type="Gene3D" id="3.90.550.10">
    <property type="entry name" value="Spore Coat Polysaccharide Biosynthesis Protein SpsA, Chain A"/>
    <property type="match status" value="1"/>
</dbReference>
<dbReference type="InterPro" id="IPR001173">
    <property type="entry name" value="Glyco_trans_2-like"/>
</dbReference>
<dbReference type="PANTHER" id="PTHR43685:SF2">
    <property type="entry name" value="GLYCOSYLTRANSFERASE 2-LIKE DOMAIN-CONTAINING PROTEIN"/>
    <property type="match status" value="1"/>
</dbReference>
<feature type="domain" description="Glycosyltransferase 2-like" evidence="1">
    <location>
        <begin position="264"/>
        <end position="398"/>
    </location>
</feature>
<dbReference type="CDD" id="cd00761">
    <property type="entry name" value="Glyco_tranf_GTA_type"/>
    <property type="match status" value="1"/>
</dbReference>
<dbReference type="InterPro" id="IPR029044">
    <property type="entry name" value="Nucleotide-diphossugar_trans"/>
</dbReference>
<dbReference type="Proteomes" id="UP000823597">
    <property type="component" value="Unassembled WGS sequence"/>
</dbReference>
<reference evidence="2" key="1">
    <citation type="submission" date="2020-10" db="EMBL/GenBank/DDBJ databases">
        <authorList>
            <person name="Gilroy R."/>
        </authorList>
    </citation>
    <scope>NUCLEOTIDE SEQUENCE</scope>
    <source>
        <strain evidence="2">10037</strain>
    </source>
</reference>
<sequence length="509" mass="56444">MKNMAFSVECFLPSVEDRRSRAGYCHDECRALSSKISGGDSLIRSVRHVPERYFYSTDGLKAIAAVAGADYIMLCFRQGTVEFMDGALERVLSIASDTGARMLYCDYRGKCVLADGNGECSLHPLIDLQSGALRDDFDFGPVVFVRRPDFLEAVSGMSGNYRYGAFYELRLMLSEAGLSGCGTARSFPPCVPGIVHINEYIYTFADFDGREAGQFDYVDPRNRERQLEMERICTAFLDRIGALAAKEAKRVDFAPSGDFPVEASVVIPVYNRVKTIADAVNSALGQKADFSYNVIVVDNHSTDGTTEIISGMAARPENAGRLIHLVPSRKGHGIGGCWNEALSDNNCGRFAVQLDSDDLYSSENTLSAIVGCFLREKCAMVVGSYRLCGFDLKEIPPGVIDHREWTDENGRNNILRVNGLGAPRAFYSPLLRQTGFPDTSYGEDYAAGLRFSREYHIGRIYDVLYLCRRWEGNSDAGLDTARLNANNIYKDRLRTWELAARIRGGGPRR</sequence>
<dbReference type="InterPro" id="IPR050834">
    <property type="entry name" value="Glycosyltransf_2"/>
</dbReference>
<name>A0A9D9I3R9_9BACT</name>